<dbReference type="GO" id="GO:0009881">
    <property type="term" value="F:photoreceptor activity"/>
    <property type="evidence" value="ECO:0007669"/>
    <property type="project" value="UniProtKB-KW"/>
</dbReference>
<evidence type="ECO:0000256" key="7">
    <source>
        <dbReference type="ARBA" id="ARBA00022989"/>
    </source>
</evidence>
<dbReference type="Proteomes" id="UP001283341">
    <property type="component" value="Unassembled WGS sequence"/>
</dbReference>
<gene>
    <name evidence="13" type="ORF">B0H66DRAFT_510131</name>
</gene>
<keyword evidence="14" id="KW-1185">Reference proteome</keyword>
<reference evidence="13" key="2">
    <citation type="submission" date="2023-06" db="EMBL/GenBank/DDBJ databases">
        <authorList>
            <consortium name="Lawrence Berkeley National Laboratory"/>
            <person name="Haridas S."/>
            <person name="Hensen N."/>
            <person name="Bonometti L."/>
            <person name="Westerberg I."/>
            <person name="Brannstrom I.O."/>
            <person name="Guillou S."/>
            <person name="Cros-Aarteil S."/>
            <person name="Calhoun S."/>
            <person name="Kuo A."/>
            <person name="Mondo S."/>
            <person name="Pangilinan J."/>
            <person name="Riley R."/>
            <person name="Labutti K."/>
            <person name="Andreopoulos B."/>
            <person name="Lipzen A."/>
            <person name="Chen C."/>
            <person name="Yanf M."/>
            <person name="Daum C."/>
            <person name="Ng V."/>
            <person name="Clum A."/>
            <person name="Steindorff A."/>
            <person name="Ohm R."/>
            <person name="Martin F."/>
            <person name="Silar P."/>
            <person name="Natvig D."/>
            <person name="Lalanne C."/>
            <person name="Gautier V."/>
            <person name="Ament-Velasquez S.L."/>
            <person name="Kruys A."/>
            <person name="Hutchinson M.I."/>
            <person name="Powell A.J."/>
            <person name="Barry K."/>
            <person name="Miller A.N."/>
            <person name="Grigoriev I.V."/>
            <person name="Debuchy R."/>
            <person name="Gladieux P."/>
            <person name="Thoren M.H."/>
            <person name="Johannesson H."/>
        </authorList>
    </citation>
    <scope>NUCLEOTIDE SEQUENCE</scope>
    <source>
        <strain evidence="13">CBS 118394</strain>
    </source>
</reference>
<evidence type="ECO:0000256" key="9">
    <source>
        <dbReference type="ARBA" id="ARBA00023136"/>
    </source>
</evidence>
<dbReference type="FunFam" id="1.20.1070.10:FF:000160">
    <property type="entry name" value="Related to Opsin-1"/>
    <property type="match status" value="1"/>
</dbReference>
<keyword evidence="3" id="KW-0600">Photoreceptor protein</keyword>
<feature type="transmembrane region" description="Helical" evidence="12">
    <location>
        <begin position="140"/>
        <end position="162"/>
    </location>
</feature>
<proteinExistence type="inferred from homology"/>
<evidence type="ECO:0000256" key="6">
    <source>
        <dbReference type="ARBA" id="ARBA00022925"/>
    </source>
</evidence>
<evidence type="ECO:0000256" key="3">
    <source>
        <dbReference type="ARBA" id="ARBA00022543"/>
    </source>
</evidence>
<keyword evidence="10" id="KW-0675">Receptor</keyword>
<dbReference type="AlphaFoldDB" id="A0AAE0ITE1"/>
<feature type="transmembrane region" description="Helical" evidence="12">
    <location>
        <begin position="115"/>
        <end position="133"/>
    </location>
</feature>
<dbReference type="Pfam" id="PF01036">
    <property type="entry name" value="Bac_rhodopsin"/>
    <property type="match status" value="1"/>
</dbReference>
<dbReference type="CDD" id="cd15239">
    <property type="entry name" value="7tm_YRO2_fungal-like"/>
    <property type="match status" value="1"/>
</dbReference>
<evidence type="ECO:0000313" key="13">
    <source>
        <dbReference type="EMBL" id="KAK3330765.1"/>
    </source>
</evidence>
<dbReference type="GO" id="GO:0005886">
    <property type="term" value="C:plasma membrane"/>
    <property type="evidence" value="ECO:0007669"/>
    <property type="project" value="TreeGrafter"/>
</dbReference>
<feature type="transmembrane region" description="Helical" evidence="12">
    <location>
        <begin position="237"/>
        <end position="257"/>
    </location>
</feature>
<dbReference type="PRINTS" id="PR00251">
    <property type="entry name" value="BACTRLOPSIN"/>
</dbReference>
<keyword evidence="6" id="KW-0681">Retinal protein</keyword>
<dbReference type="Gene3D" id="1.20.1070.10">
    <property type="entry name" value="Rhodopsin 7-helix transmembrane proteins"/>
    <property type="match status" value="1"/>
</dbReference>
<dbReference type="InterPro" id="IPR001425">
    <property type="entry name" value="Arc/bac/fun_rhodopsins"/>
</dbReference>
<reference evidence="13" key="1">
    <citation type="journal article" date="2023" name="Mol. Phylogenet. Evol.">
        <title>Genome-scale phylogeny and comparative genomics of the fungal order Sordariales.</title>
        <authorList>
            <person name="Hensen N."/>
            <person name="Bonometti L."/>
            <person name="Westerberg I."/>
            <person name="Brannstrom I.O."/>
            <person name="Guillou S."/>
            <person name="Cros-Aarteil S."/>
            <person name="Calhoun S."/>
            <person name="Haridas S."/>
            <person name="Kuo A."/>
            <person name="Mondo S."/>
            <person name="Pangilinan J."/>
            <person name="Riley R."/>
            <person name="LaButti K."/>
            <person name="Andreopoulos B."/>
            <person name="Lipzen A."/>
            <person name="Chen C."/>
            <person name="Yan M."/>
            <person name="Daum C."/>
            <person name="Ng V."/>
            <person name="Clum A."/>
            <person name="Steindorff A."/>
            <person name="Ohm R.A."/>
            <person name="Martin F."/>
            <person name="Silar P."/>
            <person name="Natvig D.O."/>
            <person name="Lalanne C."/>
            <person name="Gautier V."/>
            <person name="Ament-Velasquez S.L."/>
            <person name="Kruys A."/>
            <person name="Hutchinson M.I."/>
            <person name="Powell A.J."/>
            <person name="Barry K."/>
            <person name="Miller A.N."/>
            <person name="Grigoriev I.V."/>
            <person name="Debuchy R."/>
            <person name="Gladieux P."/>
            <person name="Hiltunen Thoren M."/>
            <person name="Johannesson H."/>
        </authorList>
    </citation>
    <scope>NUCLEOTIDE SEQUENCE</scope>
    <source>
        <strain evidence="13">CBS 118394</strain>
    </source>
</reference>
<dbReference type="PANTHER" id="PTHR28286">
    <property type="match status" value="1"/>
</dbReference>
<feature type="transmembrane region" description="Helical" evidence="12">
    <location>
        <begin position="29"/>
        <end position="49"/>
    </location>
</feature>
<dbReference type="SMART" id="SM01021">
    <property type="entry name" value="Bac_rhodopsin"/>
    <property type="match status" value="1"/>
</dbReference>
<keyword evidence="8" id="KW-0157">Chromophore</keyword>
<keyword evidence="9 12" id="KW-0472">Membrane</keyword>
<evidence type="ECO:0000256" key="11">
    <source>
        <dbReference type="SAM" id="MobiDB-lite"/>
    </source>
</evidence>
<keyword evidence="7 12" id="KW-1133">Transmembrane helix</keyword>
<evidence type="ECO:0000256" key="2">
    <source>
        <dbReference type="ARBA" id="ARBA00008130"/>
    </source>
</evidence>
<evidence type="ECO:0000256" key="8">
    <source>
        <dbReference type="ARBA" id="ARBA00022991"/>
    </source>
</evidence>
<protein>
    <submittedName>
        <fullName evidence="13">FDD123 protein</fullName>
    </submittedName>
</protein>
<feature type="transmembrane region" description="Helical" evidence="12">
    <location>
        <begin position="199"/>
        <end position="217"/>
    </location>
</feature>
<feature type="compositionally biased region" description="Low complexity" evidence="11">
    <location>
        <begin position="340"/>
        <end position="351"/>
    </location>
</feature>
<feature type="transmembrane region" description="Helical" evidence="12">
    <location>
        <begin position="168"/>
        <end position="187"/>
    </location>
</feature>
<sequence length="351" mass="38116">MTGGNQAISTNAAVFRHADREISRHGSDWLFTVCALMGLATLIFWSLSLTKSSSSSHHKRLFHHLVAGATFVSCIAYFTMGSNLGQVPIVAEWPRGGRSPVAQGVFSREIFYVRYIDWFVTMPLLLTGLFLTARPRLPLSTILSTVLANWVMVVCFLVGSLIQTRYKWGYFTFATAALLFVLWQMVWDARRHAAVLGGPVYRTYLTASALLVVPWLLYPVAWGLSEGGNVIHPDSEAIFYGILDLVSKIVFGAVLLYGHRKVGPAVNPFMATDHVDKEQSKATQSTGQLMTEHHAENGQAAGGDVANISSSQESAQGSSEIRVSPSAAAAAAAIPGAHTQLQQPQAKQQPA</sequence>
<evidence type="ECO:0000256" key="10">
    <source>
        <dbReference type="ARBA" id="ARBA00023170"/>
    </source>
</evidence>
<feature type="compositionally biased region" description="Low complexity" evidence="11">
    <location>
        <begin position="309"/>
        <end position="320"/>
    </location>
</feature>
<feature type="region of interest" description="Disordered" evidence="11">
    <location>
        <begin position="300"/>
        <end position="351"/>
    </location>
</feature>
<feature type="transmembrane region" description="Helical" evidence="12">
    <location>
        <begin position="61"/>
        <end position="80"/>
    </location>
</feature>
<keyword evidence="4" id="KW-0716">Sensory transduction</keyword>
<dbReference type="SUPFAM" id="SSF81321">
    <property type="entry name" value="Family A G protein-coupled receptor-like"/>
    <property type="match status" value="1"/>
</dbReference>
<evidence type="ECO:0000256" key="4">
    <source>
        <dbReference type="ARBA" id="ARBA00022606"/>
    </source>
</evidence>
<dbReference type="GO" id="GO:0005783">
    <property type="term" value="C:endoplasmic reticulum"/>
    <property type="evidence" value="ECO:0007669"/>
    <property type="project" value="TreeGrafter"/>
</dbReference>
<dbReference type="EMBL" id="JAUEDM010000001">
    <property type="protein sequence ID" value="KAK3330765.1"/>
    <property type="molecule type" value="Genomic_DNA"/>
</dbReference>
<keyword evidence="5 12" id="KW-0812">Transmembrane</keyword>
<name>A0AAE0ITE1_9PEZI</name>
<evidence type="ECO:0000256" key="5">
    <source>
        <dbReference type="ARBA" id="ARBA00022692"/>
    </source>
</evidence>
<evidence type="ECO:0000256" key="1">
    <source>
        <dbReference type="ARBA" id="ARBA00004141"/>
    </source>
</evidence>
<evidence type="ECO:0000313" key="14">
    <source>
        <dbReference type="Proteomes" id="UP001283341"/>
    </source>
</evidence>
<dbReference type="GO" id="GO:0007602">
    <property type="term" value="P:phototransduction"/>
    <property type="evidence" value="ECO:0007669"/>
    <property type="project" value="UniProtKB-KW"/>
</dbReference>
<dbReference type="PANTHER" id="PTHR28286:SF1">
    <property type="entry name" value="30 KDA HEAT SHOCK PROTEIN-RELATED"/>
    <property type="match status" value="1"/>
</dbReference>
<comment type="caution">
    <text evidence="13">The sequence shown here is derived from an EMBL/GenBank/DDBJ whole genome shotgun (WGS) entry which is preliminary data.</text>
</comment>
<organism evidence="13 14">
    <name type="scientific">Apodospora peruviana</name>
    <dbReference type="NCBI Taxonomy" id="516989"/>
    <lineage>
        <taxon>Eukaryota</taxon>
        <taxon>Fungi</taxon>
        <taxon>Dikarya</taxon>
        <taxon>Ascomycota</taxon>
        <taxon>Pezizomycotina</taxon>
        <taxon>Sordariomycetes</taxon>
        <taxon>Sordariomycetidae</taxon>
        <taxon>Sordariales</taxon>
        <taxon>Lasiosphaeriaceae</taxon>
        <taxon>Apodospora</taxon>
    </lineage>
</organism>
<accession>A0AAE0ITE1</accession>
<comment type="similarity">
    <text evidence="2">Belongs to the archaeal/bacterial/fungal opsin family.</text>
</comment>
<dbReference type="InterPro" id="IPR043476">
    <property type="entry name" value="Yro2-like_7TM"/>
</dbReference>
<evidence type="ECO:0000256" key="12">
    <source>
        <dbReference type="SAM" id="Phobius"/>
    </source>
</evidence>
<comment type="subcellular location">
    <subcellularLocation>
        <location evidence="1">Membrane</location>
        <topology evidence="1">Multi-pass membrane protein</topology>
    </subcellularLocation>
</comment>